<feature type="transmembrane region" description="Helical" evidence="1">
    <location>
        <begin position="70"/>
        <end position="87"/>
    </location>
</feature>
<comment type="caution">
    <text evidence="2">The sequence shown here is derived from an EMBL/GenBank/DDBJ whole genome shotgun (WGS) entry which is preliminary data.</text>
</comment>
<dbReference type="Proteomes" id="UP000266089">
    <property type="component" value="Unassembled WGS sequence"/>
</dbReference>
<sequence length="267" mass="27625">MGILGSFQGLQGLFLLLFKGLQALGDFSLLAFQGLGFLLGAFYFLLGLTDTGGQDTASQQQRTRRQQSRLARGLGLLSFFRGSGFALEELLGAGLELEGGGLQAFMGNFAGLCNRPQAGGLLQVGQQHLRAGLQDLPNLALSHNGVPSSRKSGSHQGLLDLAQGAAGIVKADFAAAVALEAPAQANPSAVAAQLEPNLGEAERGPAIRAVKEQGLGLIPPQLPGSSPHHPAQGLDQVALARAVGPHDAVNTRAKLEAGALTKRFKTL</sequence>
<dbReference type="AlphaFoldDB" id="A0A399E8Q9"/>
<evidence type="ECO:0000313" key="3">
    <source>
        <dbReference type="Proteomes" id="UP000266089"/>
    </source>
</evidence>
<keyword evidence="1" id="KW-0812">Transmembrane</keyword>
<gene>
    <name evidence="2" type="ORF">Mcate_00879</name>
</gene>
<keyword evidence="1" id="KW-0472">Membrane</keyword>
<protein>
    <submittedName>
        <fullName evidence="2">Uncharacterized protein</fullName>
    </submittedName>
</protein>
<accession>A0A399E8Q9</accession>
<evidence type="ECO:0000313" key="2">
    <source>
        <dbReference type="EMBL" id="RIH78422.1"/>
    </source>
</evidence>
<keyword evidence="1" id="KW-1133">Transmembrane helix</keyword>
<evidence type="ECO:0000256" key="1">
    <source>
        <dbReference type="SAM" id="Phobius"/>
    </source>
</evidence>
<name>A0A399E8Q9_9DEIN</name>
<dbReference type="EMBL" id="QWKX01000015">
    <property type="protein sequence ID" value="RIH78422.1"/>
    <property type="molecule type" value="Genomic_DNA"/>
</dbReference>
<organism evidence="2 3">
    <name type="scientific">Meiothermus taiwanensis</name>
    <dbReference type="NCBI Taxonomy" id="172827"/>
    <lineage>
        <taxon>Bacteria</taxon>
        <taxon>Thermotogati</taxon>
        <taxon>Deinococcota</taxon>
        <taxon>Deinococci</taxon>
        <taxon>Thermales</taxon>
        <taxon>Thermaceae</taxon>
        <taxon>Meiothermus</taxon>
    </lineage>
</organism>
<dbReference type="AntiFam" id="ANF00091">
    <property type="entry name" value="Shadow ORF (opposite smc)"/>
</dbReference>
<dbReference type="AntiFam" id="ANF00168">
    <property type="entry name" value="Shadow ORF (opposite smc)"/>
</dbReference>
<reference evidence="2 3" key="1">
    <citation type="submission" date="2018-08" db="EMBL/GenBank/DDBJ databases">
        <title>Meiothermus cateniformans JCM 15151 genome sequencing project.</title>
        <authorList>
            <person name="Da Costa M.S."/>
            <person name="Albuquerque L."/>
            <person name="Raposo P."/>
            <person name="Froufe H.J.C."/>
            <person name="Barroso C.S."/>
            <person name="Egas C."/>
        </authorList>
    </citation>
    <scope>NUCLEOTIDE SEQUENCE [LARGE SCALE GENOMIC DNA]</scope>
    <source>
        <strain evidence="2 3">JCM 15151</strain>
    </source>
</reference>
<feature type="transmembrane region" description="Helical" evidence="1">
    <location>
        <begin position="27"/>
        <end position="49"/>
    </location>
</feature>
<proteinExistence type="predicted"/>